<reference evidence="2 3" key="1">
    <citation type="submission" date="2023-03" db="EMBL/GenBank/DDBJ databases">
        <title>Bacillus Genome Sequencing.</title>
        <authorList>
            <person name="Dunlap C."/>
        </authorList>
    </citation>
    <scope>NUCLEOTIDE SEQUENCE [LARGE SCALE GENOMIC DNA]</scope>
    <source>
        <strain evidence="2 3">B-23453</strain>
    </source>
</reference>
<evidence type="ECO:0000259" key="1">
    <source>
        <dbReference type="Pfam" id="PF09860"/>
    </source>
</evidence>
<gene>
    <name evidence="2" type="ORF">P4T90_21090</name>
</gene>
<feature type="domain" description="DUF2087" evidence="1">
    <location>
        <begin position="182"/>
        <end position="249"/>
    </location>
</feature>
<name>A0ABU6MLY8_9BACI</name>
<comment type="caution">
    <text evidence="2">The sequence shown here is derived from an EMBL/GenBank/DDBJ whole genome shotgun (WGS) entry which is preliminary data.</text>
</comment>
<dbReference type="InterPro" id="IPR036388">
    <property type="entry name" value="WH-like_DNA-bd_sf"/>
</dbReference>
<dbReference type="Gene3D" id="1.10.10.10">
    <property type="entry name" value="Winged helix-like DNA-binding domain superfamily/Winged helix DNA-binding domain"/>
    <property type="match status" value="1"/>
</dbReference>
<dbReference type="RefSeq" id="WP_066263777.1">
    <property type="nucleotide sequence ID" value="NZ_JARMAB010000036.1"/>
</dbReference>
<organism evidence="2 3">
    <name type="scientific">Heyndrickxia acidicola</name>
    <dbReference type="NCBI Taxonomy" id="209389"/>
    <lineage>
        <taxon>Bacteria</taxon>
        <taxon>Bacillati</taxon>
        <taxon>Bacillota</taxon>
        <taxon>Bacilli</taxon>
        <taxon>Bacillales</taxon>
        <taxon>Bacillaceae</taxon>
        <taxon>Heyndrickxia</taxon>
    </lineage>
</organism>
<accession>A0ABU6MLY8</accession>
<dbReference type="InterPro" id="IPR018656">
    <property type="entry name" value="DUF2087"/>
</dbReference>
<evidence type="ECO:0000313" key="3">
    <source>
        <dbReference type="Proteomes" id="UP001341444"/>
    </source>
</evidence>
<keyword evidence="3" id="KW-1185">Reference proteome</keyword>
<sequence length="251" mass="29574">MDLDQTFWESSLEDLKNGYIEAEDDYVCLLCGEKIEKGLVYPYETRWYQAEKYMQVHIRAAHESVFHYLVHLDKKLTGLTEHQNHLLRLFFEGKSDAEVQTELGIGSASTIRNHRFSLKEKERQAKIFLTLMELLKENNLQGPAILPLPKTAKNVDERFNVTETEAEKIIQKFFPNGINGLLKAFPPKEKARWVVLREIVKRLDPKQKYNEKELNEVLKSAFDDYVLIRRYLIEYEFIDRKPDGSAYWVKN</sequence>
<proteinExistence type="predicted"/>
<dbReference type="Proteomes" id="UP001341444">
    <property type="component" value="Unassembled WGS sequence"/>
</dbReference>
<dbReference type="EMBL" id="JARMAB010000036">
    <property type="protein sequence ID" value="MED1205535.1"/>
    <property type="molecule type" value="Genomic_DNA"/>
</dbReference>
<evidence type="ECO:0000313" key="2">
    <source>
        <dbReference type="EMBL" id="MED1205535.1"/>
    </source>
</evidence>
<protein>
    <submittedName>
        <fullName evidence="2">DUF2087 domain-containing protein</fullName>
    </submittedName>
</protein>
<dbReference type="Pfam" id="PF09860">
    <property type="entry name" value="DUF2087"/>
    <property type="match status" value="1"/>
</dbReference>